<evidence type="ECO:0000313" key="3">
    <source>
        <dbReference type="Proteomes" id="UP000007820"/>
    </source>
</evidence>
<dbReference type="Pfam" id="PF13539">
    <property type="entry name" value="Peptidase_M15_4"/>
    <property type="match status" value="1"/>
</dbReference>
<dbReference type="InterPro" id="IPR009045">
    <property type="entry name" value="Zn_M74/Hedgehog-like"/>
</dbReference>
<proteinExistence type="predicted"/>
<name>F9D1L8_PREDD</name>
<dbReference type="Gene3D" id="3.30.1380.10">
    <property type="match status" value="1"/>
</dbReference>
<protein>
    <recommendedName>
        <fullName evidence="1">Peptidase M15C domain-containing protein</fullName>
    </recommendedName>
</protein>
<accession>F9D1L8</accession>
<dbReference type="AlphaFoldDB" id="F9D1L8"/>
<dbReference type="InterPro" id="IPR039561">
    <property type="entry name" value="Peptidase_M15C"/>
</dbReference>
<feature type="domain" description="Peptidase M15C" evidence="1">
    <location>
        <begin position="173"/>
        <end position="256"/>
    </location>
</feature>
<dbReference type="Proteomes" id="UP000007820">
    <property type="component" value="Unassembled WGS sequence"/>
</dbReference>
<organism evidence="2 3">
    <name type="scientific">Prevotella dentalis (strain ATCC 49559 / DSM 3688 / JCM 13448 / NCTC 12043 / ES 2772)</name>
    <name type="common">Mitsuokella dentalis</name>
    <dbReference type="NCBI Taxonomy" id="908937"/>
    <lineage>
        <taxon>Bacteria</taxon>
        <taxon>Pseudomonadati</taxon>
        <taxon>Bacteroidota</taxon>
        <taxon>Bacteroidia</taxon>
        <taxon>Bacteroidales</taxon>
        <taxon>Prevotellaceae</taxon>
        <taxon>Prevotella</taxon>
    </lineage>
</organism>
<dbReference type="EMBL" id="AFPW01000010">
    <property type="protein sequence ID" value="EGQ16060.1"/>
    <property type="molecule type" value="Genomic_DNA"/>
</dbReference>
<dbReference type="SUPFAM" id="SSF55166">
    <property type="entry name" value="Hedgehog/DD-peptidase"/>
    <property type="match status" value="1"/>
</dbReference>
<evidence type="ECO:0000259" key="1">
    <source>
        <dbReference type="Pfam" id="PF13539"/>
    </source>
</evidence>
<comment type="caution">
    <text evidence="2">The sequence shown here is derived from an EMBL/GenBank/DDBJ whole genome shotgun (WGS) entry which is preliminary data.</text>
</comment>
<gene>
    <name evidence="2" type="ORF">HMPREF9136_0746</name>
</gene>
<evidence type="ECO:0000313" key="2">
    <source>
        <dbReference type="EMBL" id="EGQ16060.1"/>
    </source>
</evidence>
<dbReference type="eggNOG" id="COG2843">
    <property type="taxonomic scope" value="Bacteria"/>
</dbReference>
<sequence>MAGRKALPLRAETLFQNGMQQLFKRFCGCLAALAVMAPGCRAQTASPEWKAGRVVTAEAVKRAGESHWFSQEPLPDGVFARMRGYSYPEDCSVARSELRYLRVIHYDVDGRVRMGELVCNRVIADDLLAIFHELYRQRYPIHSLRLIDDFGADDERSMRANNSSCFCYRVVKGAKRLSAHARGMAVDLNTLYNPCVRQRGDRIIVQPATARAYCDRSATFPYKIDRHDLAYRLFVQHGFKWGGAWCTVKDYQHFEK</sequence>
<reference evidence="2 3" key="1">
    <citation type="submission" date="2011-04" db="EMBL/GenBank/DDBJ databases">
        <authorList>
            <person name="Muzny D."/>
            <person name="Qin X."/>
            <person name="Deng J."/>
            <person name="Jiang H."/>
            <person name="Liu Y."/>
            <person name="Qu J."/>
            <person name="Song X.-Z."/>
            <person name="Zhang L."/>
            <person name="Thornton R."/>
            <person name="Coyle M."/>
            <person name="Francisco L."/>
            <person name="Jackson L."/>
            <person name="Javaid M."/>
            <person name="Korchina V."/>
            <person name="Kovar C."/>
            <person name="Mata R."/>
            <person name="Mathew T."/>
            <person name="Ngo R."/>
            <person name="Nguyen L."/>
            <person name="Nguyen N."/>
            <person name="Okwuonu G."/>
            <person name="Ongeri F."/>
            <person name="Pham C."/>
            <person name="Simmons D."/>
            <person name="Wilczek-Boney K."/>
            <person name="Hale W."/>
            <person name="Jakkamsetti A."/>
            <person name="Pham P."/>
            <person name="Ruth R."/>
            <person name="San Lucas F."/>
            <person name="Warren J."/>
            <person name="Zhang J."/>
            <person name="Zhao Z."/>
            <person name="Zhou C."/>
            <person name="Zhu D."/>
            <person name="Lee S."/>
            <person name="Bess C."/>
            <person name="Blankenburg K."/>
            <person name="Forbes L."/>
            <person name="Fu Q."/>
            <person name="Gubbala S."/>
            <person name="Hirani K."/>
            <person name="Jayaseelan J.C."/>
            <person name="Lara F."/>
            <person name="Munidasa M."/>
            <person name="Palculict T."/>
            <person name="Patil S."/>
            <person name="Pu L.-L."/>
            <person name="Saada N."/>
            <person name="Tang L."/>
            <person name="Weissenberger G."/>
            <person name="Zhu Y."/>
            <person name="Hemphill L."/>
            <person name="Shang Y."/>
            <person name="Youmans B."/>
            <person name="Ayvaz T."/>
            <person name="Ross M."/>
            <person name="Santibanez J."/>
            <person name="Aqrawi P."/>
            <person name="Gross S."/>
            <person name="Joshi V."/>
            <person name="Fowler G."/>
            <person name="Nazareth L."/>
            <person name="Reid J."/>
            <person name="Worley K."/>
            <person name="Petrosino J."/>
            <person name="Highlander S."/>
            <person name="Gibbs R."/>
        </authorList>
    </citation>
    <scope>NUCLEOTIDE SEQUENCE [LARGE SCALE GENOMIC DNA]</scope>
    <source>
        <strain evidence="2 3">DSM 3688</strain>
    </source>
</reference>
<dbReference type="GO" id="GO:0008233">
    <property type="term" value="F:peptidase activity"/>
    <property type="evidence" value="ECO:0007669"/>
    <property type="project" value="InterPro"/>
</dbReference>